<sequence>MTCIVGLEHDGGVIIGGDAAAIEDLRLTIRTDPKVFTNGDYLIGFCDSYRMGQLLQYRLNVPKQKADTTTFAHMATTFIDAVRKTFHQGGYARTSDGEEVGGVFLCAYAGRLFCIDEDHHIGTSALGYEAIGCGADYALGSLYTTRTNPDARARVQTALEAAALHSAGVCAPFTILNQPTSSEEIW</sequence>
<dbReference type="SUPFAM" id="SSF56235">
    <property type="entry name" value="N-terminal nucleophile aminohydrolases (Ntn hydrolases)"/>
    <property type="match status" value="1"/>
</dbReference>
<evidence type="ECO:0000313" key="1">
    <source>
        <dbReference type="EMBL" id="CAB5218000.1"/>
    </source>
</evidence>
<protein>
    <submittedName>
        <fullName evidence="1">Uncharacterized protein</fullName>
    </submittedName>
</protein>
<accession>A0A6J7WJL1</accession>
<dbReference type="Gene3D" id="3.60.20.10">
    <property type="entry name" value="Glutamine Phosphoribosylpyrophosphate, subunit 1, domain 1"/>
    <property type="match status" value="1"/>
</dbReference>
<organism evidence="1">
    <name type="scientific">uncultured Caudovirales phage</name>
    <dbReference type="NCBI Taxonomy" id="2100421"/>
    <lineage>
        <taxon>Viruses</taxon>
        <taxon>Duplodnaviria</taxon>
        <taxon>Heunggongvirae</taxon>
        <taxon>Uroviricota</taxon>
        <taxon>Caudoviricetes</taxon>
        <taxon>Peduoviridae</taxon>
        <taxon>Maltschvirus</taxon>
        <taxon>Maltschvirus maltsch</taxon>
    </lineage>
</organism>
<dbReference type="InterPro" id="IPR029055">
    <property type="entry name" value="Ntn_hydrolases_N"/>
</dbReference>
<name>A0A6J7WJL1_9CAUD</name>
<dbReference type="EMBL" id="LR798252">
    <property type="protein sequence ID" value="CAB5218000.1"/>
    <property type="molecule type" value="Genomic_DNA"/>
</dbReference>
<gene>
    <name evidence="1" type="ORF">UFOVP209_39</name>
</gene>
<proteinExistence type="predicted"/>
<reference evidence="1" key="1">
    <citation type="submission" date="2020-05" db="EMBL/GenBank/DDBJ databases">
        <authorList>
            <person name="Chiriac C."/>
            <person name="Salcher M."/>
            <person name="Ghai R."/>
            <person name="Kavagutti S V."/>
        </authorList>
    </citation>
    <scope>NUCLEOTIDE SEQUENCE</scope>
</reference>